<evidence type="ECO:0000313" key="11">
    <source>
        <dbReference type="EMBL" id="GAA0663455.1"/>
    </source>
</evidence>
<evidence type="ECO:0000256" key="1">
    <source>
        <dbReference type="ARBA" id="ARBA00001947"/>
    </source>
</evidence>
<feature type="signal peptide" evidence="8">
    <location>
        <begin position="1"/>
        <end position="22"/>
    </location>
</feature>
<evidence type="ECO:0000256" key="5">
    <source>
        <dbReference type="ARBA" id="ARBA00022801"/>
    </source>
</evidence>
<evidence type="ECO:0000256" key="6">
    <source>
        <dbReference type="ARBA" id="ARBA00022833"/>
    </source>
</evidence>
<keyword evidence="12" id="KW-1185">Reference proteome</keyword>
<dbReference type="InterPro" id="IPR018497">
    <property type="entry name" value="Peptidase_M13_C"/>
</dbReference>
<evidence type="ECO:0000256" key="2">
    <source>
        <dbReference type="ARBA" id="ARBA00007357"/>
    </source>
</evidence>
<reference evidence="12" key="1">
    <citation type="journal article" date="2019" name="Int. J. Syst. Evol. Microbiol.">
        <title>The Global Catalogue of Microorganisms (GCM) 10K type strain sequencing project: providing services to taxonomists for standard genome sequencing and annotation.</title>
        <authorList>
            <consortium name="The Broad Institute Genomics Platform"/>
            <consortium name="The Broad Institute Genome Sequencing Center for Infectious Disease"/>
            <person name="Wu L."/>
            <person name="Ma J."/>
        </authorList>
    </citation>
    <scope>NUCLEOTIDE SEQUENCE [LARGE SCALE GENOMIC DNA]</scope>
    <source>
        <strain evidence="12">JCM 14603</strain>
    </source>
</reference>
<keyword evidence="5" id="KW-0378">Hydrolase</keyword>
<dbReference type="EMBL" id="BAAAES010000007">
    <property type="protein sequence ID" value="GAA0663455.1"/>
    <property type="molecule type" value="Genomic_DNA"/>
</dbReference>
<dbReference type="InterPro" id="IPR024079">
    <property type="entry name" value="MetalloPept_cat_dom_sf"/>
</dbReference>
<dbReference type="PRINTS" id="PR00786">
    <property type="entry name" value="NEPRILYSIN"/>
</dbReference>
<organism evidence="11 12">
    <name type="scientific">Sphingomonas insulae</name>
    <dbReference type="NCBI Taxonomy" id="424800"/>
    <lineage>
        <taxon>Bacteria</taxon>
        <taxon>Pseudomonadati</taxon>
        <taxon>Pseudomonadota</taxon>
        <taxon>Alphaproteobacteria</taxon>
        <taxon>Sphingomonadales</taxon>
        <taxon>Sphingomonadaceae</taxon>
        <taxon>Sphingomonas</taxon>
    </lineage>
</organism>
<feature type="chain" id="PRO_5046456975" evidence="8">
    <location>
        <begin position="23"/>
        <end position="688"/>
    </location>
</feature>
<evidence type="ECO:0000256" key="4">
    <source>
        <dbReference type="ARBA" id="ARBA00022723"/>
    </source>
</evidence>
<dbReference type="PROSITE" id="PS51885">
    <property type="entry name" value="NEPRILYSIN"/>
    <property type="match status" value="1"/>
</dbReference>
<dbReference type="PANTHER" id="PTHR11733">
    <property type="entry name" value="ZINC METALLOPROTEASE FAMILY M13 NEPRILYSIN-RELATED"/>
    <property type="match status" value="1"/>
</dbReference>
<dbReference type="Pfam" id="PF01431">
    <property type="entry name" value="Peptidase_M13"/>
    <property type="match status" value="1"/>
</dbReference>
<evidence type="ECO:0000259" key="9">
    <source>
        <dbReference type="Pfam" id="PF01431"/>
    </source>
</evidence>
<dbReference type="Gene3D" id="3.40.390.10">
    <property type="entry name" value="Collagenase (Catalytic Domain)"/>
    <property type="match status" value="1"/>
</dbReference>
<dbReference type="PANTHER" id="PTHR11733:SF167">
    <property type="entry name" value="FI17812P1-RELATED"/>
    <property type="match status" value="1"/>
</dbReference>
<keyword evidence="6" id="KW-0862">Zinc</keyword>
<sequence length="688" mass="75127">MMRKPVLAALLLASAASGVVYAQTKPAATNPAATAPGKPQLGDFGVDLTAMDTKVLPGNDFYNYVNGAWMARTEIPADRSSWGGFAILRNLSDERTRAVIEGAAANPGGDPVSAKIGDTYATFMDAATIEAAGAAPLKPYLAKIAAINTQADLAKAFGEATMHGIDVPIGAGVQQDLKDNTVYAVYLGQGGIGLPDRDYFLKDDPKFAEARTKYVAYIADMMRMAGQPDPQGAAQRIFDLEKSIAQVHWERAELRQVEKGYNPMEVAQLATAMPGFDWKTMLAAQGLGAQTRVIVGQPSALTATAKIVAATPLPTWKEYLAFHTISNAAPLLSSNFVNTQFAFYGTTLSGTPQLKERWKRGVDLVNGSLGEAVGQVYVQKYFPPAAKAKADELVRNLISAMDIRLSNLTWMAPETKVKARAKLAAFTPKIGYPDKFRDYTNLRVVKGDVLGNADRVAEFEYKRQLDKIGKPVDRSEWFMTPQTVNAYANPLMNEVVFPAAILQPPFFDPNADPAVNYGAIGAVIGHELSHHFDDQGRKFDPKGNFSDWWTAEDVKRFTALTDKVVAQYGAYEPIPGSHVNGKLTLGENMADLAGINVAYDAYKLSLKGKKPPVLDGFTGDQRFFMGFGQVWQTKAREASIKNQLTTDPHTPGQWRAYVVRNLDAWYPAFNVKPGQTYYLAPADRIKIW</sequence>
<evidence type="ECO:0000256" key="8">
    <source>
        <dbReference type="SAM" id="SignalP"/>
    </source>
</evidence>
<dbReference type="Proteomes" id="UP001500238">
    <property type="component" value="Unassembled WGS sequence"/>
</dbReference>
<accession>A0ABP3STQ2</accession>
<feature type="domain" description="Peptidase M13 N-terminal" evidence="10">
    <location>
        <begin position="57"/>
        <end position="433"/>
    </location>
</feature>
<dbReference type="InterPro" id="IPR008753">
    <property type="entry name" value="Peptidase_M13_N"/>
</dbReference>
<dbReference type="Pfam" id="PF05649">
    <property type="entry name" value="Peptidase_M13_N"/>
    <property type="match status" value="1"/>
</dbReference>
<protein>
    <submittedName>
        <fullName evidence="11">M13 family metallopeptidase</fullName>
    </submittedName>
</protein>
<dbReference type="CDD" id="cd08662">
    <property type="entry name" value="M13"/>
    <property type="match status" value="1"/>
</dbReference>
<comment type="similarity">
    <text evidence="2">Belongs to the peptidase M13 family.</text>
</comment>
<comment type="cofactor">
    <cofactor evidence="1">
        <name>Zn(2+)</name>
        <dbReference type="ChEBI" id="CHEBI:29105"/>
    </cofactor>
</comment>
<evidence type="ECO:0000313" key="12">
    <source>
        <dbReference type="Proteomes" id="UP001500238"/>
    </source>
</evidence>
<comment type="caution">
    <text evidence="11">The sequence shown here is derived from an EMBL/GenBank/DDBJ whole genome shotgun (WGS) entry which is preliminary data.</text>
</comment>
<feature type="domain" description="Peptidase M13 C-terminal" evidence="9">
    <location>
        <begin position="485"/>
        <end position="684"/>
    </location>
</feature>
<proteinExistence type="inferred from homology"/>
<keyword evidence="4" id="KW-0479">Metal-binding</keyword>
<dbReference type="Gene3D" id="1.10.1380.10">
    <property type="entry name" value="Neutral endopeptidase , domain2"/>
    <property type="match status" value="1"/>
</dbReference>
<keyword evidence="8" id="KW-0732">Signal</keyword>
<evidence type="ECO:0000259" key="10">
    <source>
        <dbReference type="Pfam" id="PF05649"/>
    </source>
</evidence>
<name>A0ABP3STQ2_9SPHN</name>
<dbReference type="SUPFAM" id="SSF55486">
    <property type="entry name" value="Metalloproteases ('zincins'), catalytic domain"/>
    <property type="match status" value="1"/>
</dbReference>
<evidence type="ECO:0000256" key="3">
    <source>
        <dbReference type="ARBA" id="ARBA00022670"/>
    </source>
</evidence>
<evidence type="ECO:0000256" key="7">
    <source>
        <dbReference type="ARBA" id="ARBA00023049"/>
    </source>
</evidence>
<keyword evidence="3" id="KW-0645">Protease</keyword>
<keyword evidence="7" id="KW-0482">Metalloprotease</keyword>
<dbReference type="InterPro" id="IPR000718">
    <property type="entry name" value="Peptidase_M13"/>
</dbReference>
<dbReference type="InterPro" id="IPR042089">
    <property type="entry name" value="Peptidase_M13_dom_2"/>
</dbReference>
<gene>
    <name evidence="11" type="ORF">GCM10009102_10750</name>
</gene>